<dbReference type="GeneID" id="42864684"/>
<dbReference type="PATRIC" id="fig|518635.17.peg.332"/>
<dbReference type="Gene3D" id="3.30.950.30">
    <property type="entry name" value="Schlafen, AAA domain"/>
    <property type="match status" value="1"/>
</dbReference>
<evidence type="ECO:0000313" key="3">
    <source>
        <dbReference type="EMBL" id="EEP20438.1"/>
    </source>
</evidence>
<dbReference type="InterPro" id="IPR007421">
    <property type="entry name" value="Schlafen_AlbA_2_dom"/>
</dbReference>
<name>C4FHC5_9BIFI</name>
<comment type="caution">
    <text evidence="3">The sequence shown here is derived from an EMBL/GenBank/DDBJ whole genome shotgun (WGS) entry which is preliminary data.</text>
</comment>
<dbReference type="EMBL" id="ABYS02000013">
    <property type="protein sequence ID" value="EEP20438.1"/>
    <property type="molecule type" value="Genomic_DNA"/>
</dbReference>
<feature type="region of interest" description="Disordered" evidence="1">
    <location>
        <begin position="424"/>
        <end position="445"/>
    </location>
</feature>
<accession>C4FHC5</accession>
<evidence type="ECO:0000259" key="2">
    <source>
        <dbReference type="Pfam" id="PF04326"/>
    </source>
</evidence>
<keyword evidence="4" id="KW-1185">Reference proteome</keyword>
<dbReference type="InterPro" id="IPR038461">
    <property type="entry name" value="Schlafen_AlbA_2_dom_sf"/>
</dbReference>
<evidence type="ECO:0000313" key="4">
    <source>
        <dbReference type="Proteomes" id="UP000006408"/>
    </source>
</evidence>
<dbReference type="InterPro" id="IPR038475">
    <property type="entry name" value="RecG_C_sf"/>
</dbReference>
<dbReference type="STRING" id="1683.Bang102_003690"/>
<reference evidence="3" key="1">
    <citation type="submission" date="2009-04" db="EMBL/GenBank/DDBJ databases">
        <authorList>
            <person name="Weinstock G."/>
            <person name="Sodergren E."/>
            <person name="Clifton S."/>
            <person name="Fulton L."/>
            <person name="Fulton B."/>
            <person name="Courtney L."/>
            <person name="Fronick C."/>
            <person name="Harrison M."/>
            <person name="Strong C."/>
            <person name="Farmer C."/>
            <person name="Delahaunty K."/>
            <person name="Markovic C."/>
            <person name="Hall O."/>
            <person name="Minx P."/>
            <person name="Tomlinson C."/>
            <person name="Mitreva M."/>
            <person name="Nelson J."/>
            <person name="Hou S."/>
            <person name="Wollam A."/>
            <person name="Pepin K.H."/>
            <person name="Johnson M."/>
            <person name="Bhonagiri V."/>
            <person name="Nash W.E."/>
            <person name="Warren W."/>
            <person name="Chinwalla A."/>
            <person name="Mardis E.R."/>
            <person name="Wilson R.K."/>
        </authorList>
    </citation>
    <scope>NUCLEOTIDE SEQUENCE [LARGE SCALE GENOMIC DNA]</scope>
    <source>
        <strain evidence="3">DSM 20098</strain>
    </source>
</reference>
<dbReference type="Gene3D" id="3.30.565.60">
    <property type="match status" value="1"/>
</dbReference>
<protein>
    <submittedName>
        <fullName evidence="3">Divergent AAA domain protein</fullName>
    </submittedName>
</protein>
<evidence type="ECO:0000256" key="1">
    <source>
        <dbReference type="SAM" id="MobiDB-lite"/>
    </source>
</evidence>
<dbReference type="AlphaFoldDB" id="C4FHC5"/>
<dbReference type="Pfam" id="PF13749">
    <property type="entry name" value="HATPase_c_4"/>
    <property type="match status" value="1"/>
</dbReference>
<sequence>MDNDDYTAKMTELIRLMRAIGNDTQQCEVKECAHKISTTITDTLSAFSNGNGGYIILGLSEKNGFTPVDGFNARSMQEALSQACEKLTPVVRPVIVTCPFEGANLVFAVIDEMLPREKPCYFTAAGPYNGSYIRTGDGDRRMTAYEVDRLLEEQRQPEHDIAVVEGATATDLSPALVQALLVNERARHGHVFEGMSDEEMLLNLRAVGRLCSDTASGSETDDAVIRPTLAGLLALGRYPQKFYPRLTISAAMFPGISRDEVFSTGRELVRAAVFVGPIPTMVCDAVETLMDWSRSASPAFDMARPPYPQAVLREAISNALIHRDYSPDAVGTPVHVDMFADRIEITNPGGLFGAVTKRTLKQPASGSTRNPFLFSLLRSVPYPSDGMVLQDNGTGYRRIEALLRNEQRPPARIDNSIDSFRVTVPALSSNPPGSSGMPGSSRLSA</sequence>
<dbReference type="PANTHER" id="PTHR30595">
    <property type="entry name" value="GLPR-RELATED TRANSCRIPTIONAL REPRESSOR"/>
    <property type="match status" value="1"/>
</dbReference>
<dbReference type="Pfam" id="PF04326">
    <property type="entry name" value="SLFN_AlbA_2"/>
    <property type="match status" value="1"/>
</dbReference>
<dbReference type="eggNOG" id="COG2865">
    <property type="taxonomic scope" value="Bacteria"/>
</dbReference>
<dbReference type="HOGENOM" id="CLU_024970_6_0_11"/>
<dbReference type="PANTHER" id="PTHR30595:SF6">
    <property type="entry name" value="SCHLAFEN ALBA-2 DOMAIN-CONTAINING PROTEIN"/>
    <property type="match status" value="1"/>
</dbReference>
<feature type="compositionally biased region" description="Low complexity" evidence="1">
    <location>
        <begin position="428"/>
        <end position="445"/>
    </location>
</feature>
<feature type="domain" description="Schlafen AlbA-2" evidence="2">
    <location>
        <begin position="24"/>
        <end position="143"/>
    </location>
</feature>
<dbReference type="KEGG" id="bang:BBAG_0323"/>
<proteinExistence type="predicted"/>
<gene>
    <name evidence="3" type="ORF">BIFANG_03761</name>
</gene>
<dbReference type="Proteomes" id="UP000006408">
    <property type="component" value="Unassembled WGS sequence"/>
</dbReference>
<dbReference type="RefSeq" id="WP_003827725.1">
    <property type="nucleotide sequence ID" value="NZ_AP012322.1"/>
</dbReference>
<organism evidence="3 4">
    <name type="scientific">Bifidobacterium angulatum DSM 20098 = JCM 7096</name>
    <dbReference type="NCBI Taxonomy" id="518635"/>
    <lineage>
        <taxon>Bacteria</taxon>
        <taxon>Bacillati</taxon>
        <taxon>Actinomycetota</taxon>
        <taxon>Actinomycetes</taxon>
        <taxon>Bifidobacteriales</taxon>
        <taxon>Bifidobacteriaceae</taxon>
        <taxon>Bifidobacterium</taxon>
    </lineage>
</organism>